<dbReference type="PANTHER" id="PTHR10285">
    <property type="entry name" value="URIDINE KINASE"/>
    <property type="match status" value="1"/>
</dbReference>
<dbReference type="InterPro" id="IPR004095">
    <property type="entry name" value="TGS"/>
</dbReference>
<dbReference type="Gene3D" id="3.10.20.30">
    <property type="match status" value="1"/>
</dbReference>
<dbReference type="PROSITE" id="PS51880">
    <property type="entry name" value="TGS"/>
    <property type="match status" value="1"/>
</dbReference>
<organism evidence="2 3">
    <name type="scientific">Anaerosolibacter carboniphilus</name>
    <dbReference type="NCBI Taxonomy" id="1417629"/>
    <lineage>
        <taxon>Bacteria</taxon>
        <taxon>Bacillati</taxon>
        <taxon>Bacillota</taxon>
        <taxon>Clostridia</taxon>
        <taxon>Peptostreptococcales</taxon>
        <taxon>Thermotaleaceae</taxon>
        <taxon>Anaerosolibacter</taxon>
    </lineage>
</organism>
<dbReference type="InterPro" id="IPR003593">
    <property type="entry name" value="AAA+_ATPase"/>
</dbReference>
<gene>
    <name evidence="2" type="ORF">HNQ80_000721</name>
</gene>
<dbReference type="InterPro" id="IPR012676">
    <property type="entry name" value="TGS-like"/>
</dbReference>
<evidence type="ECO:0000313" key="2">
    <source>
        <dbReference type="EMBL" id="MBB6214638.1"/>
    </source>
</evidence>
<feature type="domain" description="TGS" evidence="1">
    <location>
        <begin position="1"/>
        <end position="64"/>
    </location>
</feature>
<keyword evidence="2" id="KW-0808">Transferase</keyword>
<sequence>MTEKINVLVDENKAFEIDEGMILADICKEIQGEYPSMIVAAKVNNRLRELGYSLHKDAKVEFIDLTTTDGMRIYQRSLAFVFIRAAMEVLSGCKVTVEHSLSKGLYCEIHYKRPIHEDDVVKIEARMREIIEEDVPFIKSSVPVDEAKRIFKELGLDAKTKLLDYRDTTEVNIYSCGWLKDYFYGYMVPSTGYLQLFKLKYYMPGVIVQYPEKSKPTEIPSFEEQAKLATVFREAEQWGKILNIEYVANLNDTIRDKKYPELIRVAEALHEKKIAQIADMILEKKKRIILIAGPSSSGKTTFAQRLAIQLRVNGLRPISLSTDDYFVDRVHTPRDENGDYDFESIEAVDTALFNDHLSRLIQGETVDLPTFNFHKGEREYRGKTLKIAEDQPIIIEGIHGLNDKLTLDIPHEKKFKIYISALTQLNIDDHNRIPTTDTRLLRRIVRDSKYRGHSALNTLKLWNSVRRGEERNIFPFQEEADIMFNSALIYELAVLKKHAEPLLMDISKKEKEFSEAKRLLKFLSYFLSIEDDHVIPQTSIIKEFIGGSCFEE</sequence>
<keyword evidence="3" id="KW-1185">Reference proteome</keyword>
<dbReference type="RefSeq" id="WP_184308259.1">
    <property type="nucleotide sequence ID" value="NZ_JACHEN010000003.1"/>
</dbReference>
<dbReference type="InterPro" id="IPR012675">
    <property type="entry name" value="Beta-grasp_dom_sf"/>
</dbReference>
<dbReference type="Proteomes" id="UP000579281">
    <property type="component" value="Unassembled WGS sequence"/>
</dbReference>
<dbReference type="SUPFAM" id="SSF81271">
    <property type="entry name" value="TGS-like"/>
    <property type="match status" value="1"/>
</dbReference>
<dbReference type="InterPro" id="IPR027417">
    <property type="entry name" value="P-loop_NTPase"/>
</dbReference>
<dbReference type="Gene3D" id="3.30.980.10">
    <property type="entry name" value="Threonyl-trna Synthetase, Chain A, domain 2"/>
    <property type="match status" value="1"/>
</dbReference>
<dbReference type="GO" id="GO:0004849">
    <property type="term" value="F:uridine kinase activity"/>
    <property type="evidence" value="ECO:0007669"/>
    <property type="project" value="UniProtKB-EC"/>
</dbReference>
<evidence type="ECO:0000313" key="3">
    <source>
        <dbReference type="Proteomes" id="UP000579281"/>
    </source>
</evidence>
<dbReference type="InterPro" id="IPR018163">
    <property type="entry name" value="Thr/Ala-tRNA-synth_IIc_edit"/>
</dbReference>
<name>A0A841KR76_9FIRM</name>
<dbReference type="GO" id="GO:0005524">
    <property type="term" value="F:ATP binding"/>
    <property type="evidence" value="ECO:0007669"/>
    <property type="project" value="InterPro"/>
</dbReference>
<dbReference type="Gene3D" id="3.40.50.300">
    <property type="entry name" value="P-loop containing nucleotide triphosphate hydrolases"/>
    <property type="match status" value="1"/>
</dbReference>
<keyword evidence="2" id="KW-0418">Kinase</keyword>
<accession>A0A841KR76</accession>
<dbReference type="EC" id="2.7.1.48" evidence="2"/>
<dbReference type="CDD" id="cd02028">
    <property type="entry name" value="UMPK_like"/>
    <property type="match status" value="1"/>
</dbReference>
<comment type="caution">
    <text evidence="2">The sequence shown here is derived from an EMBL/GenBank/DDBJ whole genome shotgun (WGS) entry which is preliminary data.</text>
</comment>
<reference evidence="2 3" key="1">
    <citation type="submission" date="2020-08" db="EMBL/GenBank/DDBJ databases">
        <title>Genomic Encyclopedia of Type Strains, Phase IV (KMG-IV): sequencing the most valuable type-strain genomes for metagenomic binning, comparative biology and taxonomic classification.</title>
        <authorList>
            <person name="Goeker M."/>
        </authorList>
    </citation>
    <scope>NUCLEOTIDE SEQUENCE [LARGE SCALE GENOMIC DNA]</scope>
    <source>
        <strain evidence="2 3">DSM 103526</strain>
    </source>
</reference>
<dbReference type="Pfam" id="PF00485">
    <property type="entry name" value="PRK"/>
    <property type="match status" value="1"/>
</dbReference>
<evidence type="ECO:0000259" key="1">
    <source>
        <dbReference type="PROSITE" id="PS51880"/>
    </source>
</evidence>
<dbReference type="SUPFAM" id="SSF52540">
    <property type="entry name" value="P-loop containing nucleoside triphosphate hydrolases"/>
    <property type="match status" value="1"/>
</dbReference>
<dbReference type="SUPFAM" id="SSF55186">
    <property type="entry name" value="ThrRS/AlaRS common domain"/>
    <property type="match status" value="1"/>
</dbReference>
<dbReference type="SMART" id="SM00382">
    <property type="entry name" value="AAA"/>
    <property type="match status" value="1"/>
</dbReference>
<protein>
    <submittedName>
        <fullName evidence="2">Uridine kinase</fullName>
        <ecNumber evidence="2">2.7.1.48</ecNumber>
    </submittedName>
</protein>
<dbReference type="EMBL" id="JACHEN010000003">
    <property type="protein sequence ID" value="MBB6214638.1"/>
    <property type="molecule type" value="Genomic_DNA"/>
</dbReference>
<proteinExistence type="predicted"/>
<dbReference type="InterPro" id="IPR006083">
    <property type="entry name" value="PRK/URK"/>
</dbReference>
<dbReference type="AlphaFoldDB" id="A0A841KR76"/>